<feature type="compositionally biased region" description="Low complexity" evidence="1">
    <location>
        <begin position="37"/>
        <end position="46"/>
    </location>
</feature>
<evidence type="ECO:0000313" key="3">
    <source>
        <dbReference type="Proteomes" id="UP000038010"/>
    </source>
</evidence>
<accession>A0A0N1HCS8</accession>
<dbReference type="AlphaFoldDB" id="A0A0N1HCS8"/>
<evidence type="ECO:0000256" key="1">
    <source>
        <dbReference type="SAM" id="MobiDB-lite"/>
    </source>
</evidence>
<dbReference type="VEuPathDB" id="FungiDB:AB675_9037"/>
<comment type="caution">
    <text evidence="2">The sequence shown here is derived from an EMBL/GenBank/DDBJ whole genome shotgun (WGS) entry which is preliminary data.</text>
</comment>
<evidence type="ECO:0000313" key="2">
    <source>
        <dbReference type="EMBL" id="KPI41775.1"/>
    </source>
</evidence>
<gene>
    <name evidence="2" type="ORF">AB675_9037</name>
</gene>
<dbReference type="RefSeq" id="XP_018001738.1">
    <property type="nucleotide sequence ID" value="XM_018149538.1"/>
</dbReference>
<dbReference type="Proteomes" id="UP000038010">
    <property type="component" value="Unassembled WGS sequence"/>
</dbReference>
<name>A0A0N1HCS8_9EURO</name>
<feature type="region of interest" description="Disordered" evidence="1">
    <location>
        <begin position="30"/>
        <end position="52"/>
    </location>
</feature>
<sequence>MASSGDESAIIAADGDDWMVLPLARVGAADNDDESVAAAPAASAGGENEEEEALFERTLAERREQIEKTLAKLEGRR</sequence>
<dbReference type="GeneID" id="28741418"/>
<protein>
    <submittedName>
        <fullName evidence="2">Uncharacterized protein</fullName>
    </submittedName>
</protein>
<keyword evidence="3" id="KW-1185">Reference proteome</keyword>
<proteinExistence type="predicted"/>
<reference evidence="2 3" key="1">
    <citation type="submission" date="2015-06" db="EMBL/GenBank/DDBJ databases">
        <title>Draft genome of the ant-associated black yeast Phialophora attae CBS 131958.</title>
        <authorList>
            <person name="Moreno L.F."/>
            <person name="Stielow B.J."/>
            <person name="de Hoog S."/>
            <person name="Vicente V.A."/>
            <person name="Weiss V.A."/>
            <person name="de Vries M."/>
            <person name="Cruz L.M."/>
            <person name="Souza E.M."/>
        </authorList>
    </citation>
    <scope>NUCLEOTIDE SEQUENCE [LARGE SCALE GENOMIC DNA]</scope>
    <source>
        <strain evidence="2 3">CBS 131958</strain>
    </source>
</reference>
<organism evidence="2 3">
    <name type="scientific">Cyphellophora attinorum</name>
    <dbReference type="NCBI Taxonomy" id="1664694"/>
    <lineage>
        <taxon>Eukaryota</taxon>
        <taxon>Fungi</taxon>
        <taxon>Dikarya</taxon>
        <taxon>Ascomycota</taxon>
        <taxon>Pezizomycotina</taxon>
        <taxon>Eurotiomycetes</taxon>
        <taxon>Chaetothyriomycetidae</taxon>
        <taxon>Chaetothyriales</taxon>
        <taxon>Cyphellophoraceae</taxon>
        <taxon>Cyphellophora</taxon>
    </lineage>
</organism>
<dbReference type="EMBL" id="LFJN01000009">
    <property type="protein sequence ID" value="KPI41775.1"/>
    <property type="molecule type" value="Genomic_DNA"/>
</dbReference>